<proteinExistence type="predicted"/>
<dbReference type="AlphaFoldDB" id="A0A0A9FCU7"/>
<organism evidence="1">
    <name type="scientific">Arundo donax</name>
    <name type="common">Giant reed</name>
    <name type="synonym">Donax arundinaceus</name>
    <dbReference type="NCBI Taxonomy" id="35708"/>
    <lineage>
        <taxon>Eukaryota</taxon>
        <taxon>Viridiplantae</taxon>
        <taxon>Streptophyta</taxon>
        <taxon>Embryophyta</taxon>
        <taxon>Tracheophyta</taxon>
        <taxon>Spermatophyta</taxon>
        <taxon>Magnoliopsida</taxon>
        <taxon>Liliopsida</taxon>
        <taxon>Poales</taxon>
        <taxon>Poaceae</taxon>
        <taxon>PACMAD clade</taxon>
        <taxon>Arundinoideae</taxon>
        <taxon>Arundineae</taxon>
        <taxon>Arundo</taxon>
    </lineage>
</organism>
<accession>A0A0A9FCU7</accession>
<sequence length="35" mass="4072">MMNQCRSTSCCFSPHLTYPETSSKKWLTTTIRCKT</sequence>
<protein>
    <submittedName>
        <fullName evidence="1">Uncharacterized protein</fullName>
    </submittedName>
</protein>
<dbReference type="EMBL" id="GBRH01187754">
    <property type="protein sequence ID" value="JAE10142.1"/>
    <property type="molecule type" value="Transcribed_RNA"/>
</dbReference>
<evidence type="ECO:0000313" key="1">
    <source>
        <dbReference type="EMBL" id="JAE10142.1"/>
    </source>
</evidence>
<name>A0A0A9FCU7_ARUDO</name>
<reference evidence="1" key="1">
    <citation type="submission" date="2014-09" db="EMBL/GenBank/DDBJ databases">
        <authorList>
            <person name="Magalhaes I.L.F."/>
            <person name="Oliveira U."/>
            <person name="Santos F.R."/>
            <person name="Vidigal T.H.D.A."/>
            <person name="Brescovit A.D."/>
            <person name="Santos A.J."/>
        </authorList>
    </citation>
    <scope>NUCLEOTIDE SEQUENCE</scope>
    <source>
        <tissue evidence="1">Shoot tissue taken approximately 20 cm above the soil surface</tissue>
    </source>
</reference>
<reference evidence="1" key="2">
    <citation type="journal article" date="2015" name="Data Brief">
        <title>Shoot transcriptome of the giant reed, Arundo donax.</title>
        <authorList>
            <person name="Barrero R.A."/>
            <person name="Guerrero F.D."/>
            <person name="Moolhuijzen P."/>
            <person name="Goolsby J.A."/>
            <person name="Tidwell J."/>
            <person name="Bellgard S.E."/>
            <person name="Bellgard M.I."/>
        </authorList>
    </citation>
    <scope>NUCLEOTIDE SEQUENCE</scope>
    <source>
        <tissue evidence="1">Shoot tissue taken approximately 20 cm above the soil surface</tissue>
    </source>
</reference>